<dbReference type="KEGG" id="pcon:B0A89_09245"/>
<dbReference type="InterPro" id="IPR017853">
    <property type="entry name" value="GH"/>
</dbReference>
<dbReference type="OrthoDB" id="8445115at2"/>
<accession>A0A1W6CY53</accession>
<evidence type="ECO:0000313" key="5">
    <source>
        <dbReference type="Proteomes" id="UP000193017"/>
    </source>
</evidence>
<evidence type="ECO:0000259" key="1">
    <source>
        <dbReference type="Pfam" id="PF13547"/>
    </source>
</evidence>
<dbReference type="SUPFAM" id="SSF51445">
    <property type="entry name" value="(Trans)glycosidases"/>
    <property type="match status" value="1"/>
</dbReference>
<dbReference type="Proteomes" id="UP000193017">
    <property type="component" value="Chromosome"/>
</dbReference>
<name>A0A1W6CY53_9RHOB</name>
<dbReference type="InterPro" id="IPR032876">
    <property type="entry name" value="J_dom"/>
</dbReference>
<dbReference type="Pfam" id="PF23666">
    <property type="entry name" value="Rcc01698_C"/>
    <property type="match status" value="1"/>
</dbReference>
<keyword evidence="5" id="KW-1185">Reference proteome</keyword>
<evidence type="ECO:0000313" key="4">
    <source>
        <dbReference type="EMBL" id="ARJ69776.1"/>
    </source>
</evidence>
<dbReference type="Pfam" id="PF13547">
    <property type="entry name" value="GTA_TIM"/>
    <property type="match status" value="1"/>
</dbReference>
<feature type="domain" description="GTA TIM-barrel-like" evidence="1">
    <location>
        <begin position="436"/>
        <end position="729"/>
    </location>
</feature>
<feature type="domain" description="Tip attachment protein J" evidence="2">
    <location>
        <begin position="789"/>
        <end position="947"/>
    </location>
</feature>
<gene>
    <name evidence="4" type="ORF">B0A89_09245</name>
</gene>
<organism evidence="4 5">
    <name type="scientific">Paracoccus contaminans</name>
    <dbReference type="NCBI Taxonomy" id="1945662"/>
    <lineage>
        <taxon>Bacteria</taxon>
        <taxon>Pseudomonadati</taxon>
        <taxon>Pseudomonadota</taxon>
        <taxon>Alphaproteobacteria</taxon>
        <taxon>Rhodobacterales</taxon>
        <taxon>Paracoccaceae</taxon>
        <taxon>Paracoccus</taxon>
    </lineage>
</organism>
<evidence type="ECO:0000259" key="3">
    <source>
        <dbReference type="Pfam" id="PF23666"/>
    </source>
</evidence>
<sequence length="1289" mass="137415">MATILLAAAGASVGAGFGGTVLGLTGAVIGRAVGATVGQVIDQRLLGGGAKPVETGRIDRLRLQTAGEGTAIARLWGQMRMPGHVIWASPVTEISRTEEVGGKGTSASVTELTYRLSLAIALCEGPILSVGRVWADGEEIDPALLNMRAYGGGESQLPDPVIVAHEGEAAPAYRGTAYVVLEDLALERWGNRVPQLSFEVTRGLAGSASLAENVEAVALIPGTGEYALATGDVSIDLGLGETRVLNRNTPMGGTDFQVSLATLGRELPKVGSVSLVVSWFGDDLRAARCTVRPKVEQKLNDGQEMPWRAGGITRAEAAEIVRKDGRSVYGGTPADGSVIQAIRAIRASGKAAVFYPFILMEQMASNGLPDPWTGARDQPVMPWRGRITSSAAAGRKGSPDGTAAADAEVAAFFGTAAPADFRVQGGAVHYSGPDEWSYRRFILHYAHLCALAGGVDAFLIGSEMIGLTQIRGAGGRYPAVAALRALAADVRGILGPAVKLGYAADWSEYFGHHPGGDEAVFHLDPLWGDANIDFVGIDNYMPLSDWREGEAHLDAHWGDIHNPAYLGANVCGGEGYEWYYRSDADRDAQIRTPITDGQGEPWIWRYKDLRGWWSNWHYNRGADGTRAAEPTAWVPGSKPIWFTEYGCAALDKATNQPNKFLDALSSESMLPWYSDGRRDDAIQAAYVDAVTAYWRDPANNPERAGGGRMVDLSRAHVWCWDARPYPAFPARSDLWADGPAWERGHWLNGRATALPLKDVVANICRASGLGAVDAGGLHGLVRGYCVGGAESGRSVLQPLMLAHGFDAVERDGALRFAMRDGRLDETVPAEDLAVTEDATGLEITRAPAAELVGRVRVSLVEAGADYATRTAEAALPDAERISVSDSDLPMALTLAEGHSIAARWLAESKVAQVTARFALPPSRAHLGPGDVLAIEGEGTRWRIDRVERAGAVLVDAVRVEPGVYRPAVQPLEGPRGKAHVAPGPVWPVFLDLPLMRGTEAPHAPWLAATATPWPGAVRAWVSTDEDGGYAPDVVLPRRAVMGVTLAPLAAARPGVLDRGAALRIRVKGGNLRSVTRNALLAGANVLAIGDGTAQNWELMQFLDAELVGPGEWAISGRLRGQAGTDALMPAEWPAGSIIVLMDGAPRQVDLPPDARGQIRHWRIGPASRTADDPSYRHLTRSFAGAGLRPLSPCHLTLSGRDARWIRRTRTGGDNWDVYDVPLGEAAERYVVTITQGAAELYRTVVNEPRWTVPEAVWTAAGQGGPFVIGVAQLSDVYGPGPSARRVIHV</sequence>
<dbReference type="RefSeq" id="WP_085377894.1">
    <property type="nucleotide sequence ID" value="NZ_CP020612.1"/>
</dbReference>
<protein>
    <submittedName>
        <fullName evidence="4">Host specificity protein</fullName>
    </submittedName>
</protein>
<dbReference type="CDD" id="cd19607">
    <property type="entry name" value="GTA_TIM-barrel-like"/>
    <property type="match status" value="1"/>
</dbReference>
<reference evidence="4 5" key="1">
    <citation type="submission" date="2017-03" db="EMBL/GenBank/DDBJ databases">
        <title>Genome sequence of Paracoccus contaminans isolated from a water microcosm.</title>
        <authorList>
            <person name="Aurass P."/>
            <person name="Karste S."/>
            <person name="Trost E."/>
            <person name="Glaeser S.P."/>
            <person name="Kaempfer P."/>
            <person name="Flieger A."/>
        </authorList>
    </citation>
    <scope>NUCLEOTIDE SEQUENCE [LARGE SCALE GENOMIC DNA]</scope>
    <source>
        <strain evidence="5">RKI 16-01929T\LMG 29738T\CCM 8701T\CIP 111112T</strain>
    </source>
</reference>
<dbReference type="EMBL" id="CP020612">
    <property type="protein sequence ID" value="ARJ69776.1"/>
    <property type="molecule type" value="Genomic_DNA"/>
</dbReference>
<dbReference type="InterPro" id="IPR056490">
    <property type="entry name" value="Rcc01698_C"/>
</dbReference>
<dbReference type="STRING" id="1945662.B0A89_09245"/>
<dbReference type="Pfam" id="PF13550">
    <property type="entry name" value="Phage-tail_3"/>
    <property type="match status" value="1"/>
</dbReference>
<feature type="domain" description="Rcc01698-like C-terminal" evidence="3">
    <location>
        <begin position="1039"/>
        <end position="1139"/>
    </location>
</feature>
<evidence type="ECO:0000259" key="2">
    <source>
        <dbReference type="Pfam" id="PF13550"/>
    </source>
</evidence>
<dbReference type="InterPro" id="IPR025195">
    <property type="entry name" value="GTA_TIM_dom"/>
</dbReference>
<proteinExistence type="predicted"/>
<dbReference type="Gene3D" id="3.20.20.80">
    <property type="entry name" value="Glycosidases"/>
    <property type="match status" value="1"/>
</dbReference>